<evidence type="ECO:0000313" key="2">
    <source>
        <dbReference type="EMBL" id="MCV7388141.1"/>
    </source>
</evidence>
<sequence length="86" mass="9536">MTQLLVVLPLVGEHELLQRRVALLPCREAVTEKGHEIVEVGTGDQPRSAPSGLTLDPDNSRTQLLGNPRGYDFFVVHRTSSILPRH</sequence>
<proteinExistence type="predicted"/>
<protein>
    <submittedName>
        <fullName evidence="2">Uncharacterized protein</fullName>
    </submittedName>
</protein>
<reference evidence="2" key="1">
    <citation type="submission" date="2020-07" db="EMBL/GenBank/DDBJ databases">
        <authorList>
            <person name="Pettersson B.M.F."/>
            <person name="Behra P.R.K."/>
            <person name="Ramesh M."/>
            <person name="Das S."/>
            <person name="Dasgupta S."/>
            <person name="Kirsebom L.A."/>
        </authorList>
    </citation>
    <scope>NUCLEOTIDE SEQUENCE</scope>
    <source>
        <strain evidence="2">DSM 44242</strain>
    </source>
</reference>
<evidence type="ECO:0000313" key="3">
    <source>
        <dbReference type="Proteomes" id="UP001141659"/>
    </source>
</evidence>
<reference evidence="2" key="2">
    <citation type="journal article" date="2022" name="BMC Genomics">
        <title>Comparative genome analysis of mycobacteria focusing on tRNA and non-coding RNA.</title>
        <authorList>
            <person name="Behra P.R.K."/>
            <person name="Pettersson B.M.F."/>
            <person name="Ramesh M."/>
            <person name="Das S."/>
            <person name="Dasgupta S."/>
            <person name="Kirsebom L.A."/>
        </authorList>
    </citation>
    <scope>NUCLEOTIDE SEQUENCE</scope>
    <source>
        <strain evidence="2">DSM 44242</strain>
    </source>
</reference>
<dbReference type="Proteomes" id="UP001141659">
    <property type="component" value="Unassembled WGS sequence"/>
</dbReference>
<comment type="caution">
    <text evidence="2">The sequence shown here is derived from an EMBL/GenBank/DDBJ whole genome shotgun (WGS) entry which is preliminary data.</text>
</comment>
<dbReference type="EMBL" id="JACKVC010000010">
    <property type="protein sequence ID" value="MCV7388141.1"/>
    <property type="molecule type" value="Genomic_DNA"/>
</dbReference>
<gene>
    <name evidence="2" type="ORF">H5P34_08790</name>
</gene>
<dbReference type="RefSeq" id="WP_160117204.1">
    <property type="nucleotide sequence ID" value="NZ_JACKVC010000010.1"/>
</dbReference>
<organism evidence="2 3">
    <name type="scientific">Mycolicibacterium porcinum</name>
    <dbReference type="NCBI Taxonomy" id="39693"/>
    <lineage>
        <taxon>Bacteria</taxon>
        <taxon>Bacillati</taxon>
        <taxon>Actinomycetota</taxon>
        <taxon>Actinomycetes</taxon>
        <taxon>Mycobacteriales</taxon>
        <taxon>Mycobacteriaceae</taxon>
        <taxon>Mycolicibacterium</taxon>
    </lineage>
</organism>
<accession>A0AAW5SZ94</accession>
<dbReference type="AlphaFoldDB" id="A0AAW5SZ94"/>
<evidence type="ECO:0000256" key="1">
    <source>
        <dbReference type="SAM" id="MobiDB-lite"/>
    </source>
</evidence>
<name>A0AAW5SZ94_9MYCO</name>
<feature type="region of interest" description="Disordered" evidence="1">
    <location>
        <begin position="38"/>
        <end position="60"/>
    </location>
</feature>